<dbReference type="Proteomes" id="UP000198319">
    <property type="component" value="Unassembled WGS sequence"/>
</dbReference>
<dbReference type="AlphaFoldDB" id="A0A1S1J397"/>
<reference evidence="1" key="2">
    <citation type="submission" date="2016-09" db="EMBL/GenBank/DDBJ databases">
        <authorList>
            <person name="Capua I."/>
            <person name="De Benedictis P."/>
            <person name="Joannis T."/>
            <person name="Lombin L.H."/>
            <person name="Cattoli G."/>
        </authorList>
    </citation>
    <scope>NUCLEOTIDE SEQUENCE [LARGE SCALE GENOMIC DNA]</scope>
    <source>
        <strain evidence="1">MSU</strain>
    </source>
</reference>
<dbReference type="EMBL" id="MUHG01000016">
    <property type="protein sequence ID" value="OXB20173.1"/>
    <property type="molecule type" value="Genomic_DNA"/>
</dbReference>
<keyword evidence="4" id="KW-1185">Reference proteome</keyword>
<comment type="caution">
    <text evidence="1">The sequence shown here is derived from an EMBL/GenBank/DDBJ whole genome shotgun (WGS) entry which is preliminary data.</text>
</comment>
<reference evidence="3" key="1">
    <citation type="submission" date="2016-09" db="EMBL/GenBank/DDBJ databases">
        <authorList>
            <person name="Chen S."/>
            <person name="Walker E."/>
        </authorList>
    </citation>
    <scope>NUCLEOTIDE SEQUENCE [LARGE SCALE GENOMIC DNA]</scope>
    <source>
        <strain evidence="3">MSU</strain>
    </source>
</reference>
<dbReference type="RefSeq" id="WP_070908173.1">
    <property type="nucleotide sequence ID" value="NZ_MIKE01000025.1"/>
</dbReference>
<dbReference type="STRING" id="1278819.BHE19_15200"/>
<organism evidence="1 3">
    <name type="scientific">Flavobacterium tructae</name>
    <dbReference type="NCBI Taxonomy" id="1114873"/>
    <lineage>
        <taxon>Bacteria</taxon>
        <taxon>Pseudomonadati</taxon>
        <taxon>Bacteroidota</taxon>
        <taxon>Flavobacteriia</taxon>
        <taxon>Flavobacteriales</taxon>
        <taxon>Flavobacteriaceae</taxon>
        <taxon>Flavobacterium</taxon>
    </lineage>
</organism>
<name>A0A1S1J397_9FLAO</name>
<sequence>MIKLIPSRFRIYCYSASCFLVFTGCKTIDQDVIQHNFIVGERNKGDLFYNNLLDVSIEIPKGVVYDDLSKIKKSALQKRIGNFKDVTASHLFLSYKTDQNLETFYFFEKIEKPSDTIVHEKLLQNDSINGIIVYEKLKGSKRIVALTRMSANTNHLEKATESMRKVHLDSTSLNKLSYMHLFNYYTTEPHKNYLQGREKIKKAPIKDPKKIMLKDPLYLTINSYIGDNKEYDALIKGYESDKNDFNRTVLNSLSQNEVKKEEAVIAAIGDLANDNQMIILNEDHFYPKHRLFAMNLLDVLKQKGFTVISMETFTPNYSTNTAPVPNAKNGFYIKDPYFGHFVRKANAMGFTLVGHENSDQKIDREIGQARNVMKILEKDPKAKIFIYVGHGHLEEEGKKRLMANYLKEYSNIDPVTINQETVMMKIKEKLVLLPKSVFAKDTLMKSSADYFLINNLEANLQSVYPNQVFKKVSLKDQKFIPLKNQELLVDVFLLDEYNTTKNADLLIPIQSTLITPKSDTIETNLPVGQYYITVKSANNDLFLFNRIEVN</sequence>
<evidence type="ECO:0000313" key="4">
    <source>
        <dbReference type="Proteomes" id="UP000198319"/>
    </source>
</evidence>
<dbReference type="EMBL" id="MIKE01000025">
    <property type="protein sequence ID" value="OHT44260.1"/>
    <property type="molecule type" value="Genomic_DNA"/>
</dbReference>
<evidence type="ECO:0000313" key="3">
    <source>
        <dbReference type="Proteomes" id="UP000180252"/>
    </source>
</evidence>
<evidence type="ECO:0000313" key="2">
    <source>
        <dbReference type="EMBL" id="OXB20173.1"/>
    </source>
</evidence>
<reference evidence="2 4" key="3">
    <citation type="submission" date="2016-11" db="EMBL/GenBank/DDBJ databases">
        <title>Whole genomes of Flavobacteriaceae.</title>
        <authorList>
            <person name="Stine C."/>
            <person name="Li C."/>
            <person name="Tadesse D."/>
        </authorList>
    </citation>
    <scope>NUCLEOTIDE SEQUENCE [LARGE SCALE GENOMIC DNA]</scope>
    <source>
        <strain evidence="2 4">ATCC BAA-2541</strain>
    </source>
</reference>
<protein>
    <submittedName>
        <fullName evidence="1">Uncharacterized protein</fullName>
    </submittedName>
</protein>
<gene>
    <name evidence="2" type="ORF">B0A71_08980</name>
    <name evidence="1" type="ORF">BHE19_15200</name>
</gene>
<proteinExistence type="predicted"/>
<evidence type="ECO:0000313" key="1">
    <source>
        <dbReference type="EMBL" id="OHT44260.1"/>
    </source>
</evidence>
<dbReference type="OrthoDB" id="277629at2"/>
<accession>A0A1S1J397</accession>
<dbReference type="PROSITE" id="PS51257">
    <property type="entry name" value="PROKAR_LIPOPROTEIN"/>
    <property type="match status" value="1"/>
</dbReference>
<dbReference type="Proteomes" id="UP000180252">
    <property type="component" value="Unassembled WGS sequence"/>
</dbReference>